<dbReference type="NCBIfam" id="NF040570">
    <property type="entry name" value="guided_TnpB"/>
    <property type="match status" value="1"/>
</dbReference>
<dbReference type="InterPro" id="IPR021027">
    <property type="entry name" value="Transposase_put_HTH"/>
</dbReference>
<dbReference type="RefSeq" id="WP_230842856.1">
    <property type="nucleotide sequence ID" value="NZ_CP063845.1"/>
</dbReference>
<keyword evidence="4" id="KW-0479">Metal-binding</keyword>
<comment type="similarity">
    <text evidence="1">In the C-terminal section; belongs to the transposase 35 family.</text>
</comment>
<evidence type="ECO:0000313" key="12">
    <source>
        <dbReference type="Proteomes" id="UP001054846"/>
    </source>
</evidence>
<keyword evidence="6" id="KW-0238">DNA-binding</keyword>
<reference evidence="11 12" key="1">
    <citation type="journal article" date="2021" name="Genome Biol. Evol.">
        <title>Complete Genome Sequencing of a Novel Gloeobacter Species from a Waterfall Cave in Mexico.</title>
        <authorList>
            <person name="Saw J.H."/>
            <person name="Cardona T."/>
            <person name="Montejano G."/>
        </authorList>
    </citation>
    <scope>NUCLEOTIDE SEQUENCE [LARGE SCALE GENOMIC DNA]</scope>
    <source>
        <strain evidence="11">MG652769</strain>
    </source>
</reference>
<proteinExistence type="inferred from homology"/>
<evidence type="ECO:0000256" key="1">
    <source>
        <dbReference type="ARBA" id="ARBA00008761"/>
    </source>
</evidence>
<dbReference type="InterPro" id="IPR010095">
    <property type="entry name" value="Cas12f1-like_TNB"/>
</dbReference>
<dbReference type="Pfam" id="PF07282">
    <property type="entry name" value="Cas12f1-like_TNB"/>
    <property type="match status" value="1"/>
</dbReference>
<dbReference type="Pfam" id="PF01385">
    <property type="entry name" value="OrfB_IS605"/>
    <property type="match status" value="1"/>
</dbReference>
<dbReference type="InterPro" id="IPR051399">
    <property type="entry name" value="RNA-guided_DNA_endo/Transpos"/>
</dbReference>
<keyword evidence="12" id="KW-1185">Reference proteome</keyword>
<name>A0ABY3PPU1_9CYAN</name>
<gene>
    <name evidence="11" type="ORF">ISF26_05135</name>
</gene>
<feature type="domain" description="Transposase putative helix-turn-helix" evidence="10">
    <location>
        <begin position="1"/>
        <end position="44"/>
    </location>
</feature>
<sequence>MLKTFQYRLYPSKTQARSLQAMVETCRRFYNLCLEERKIAYQLQGQTITKVQQLRRVKEYRKSNPYAASVHSHVLQVVVADLDKAFQAFFRRVKAGQTPGYPRFKGRNRFRSFGFKELGNGFKIDGRRLKLFGVGRVAMRWHRPFEGSIKTARISHKAGEWFASLACEVQTAVPPATGQEVGVDLGINSLLVTSDGEHIENPRWYRAEQAKLRVLQRSVARKKKGGTHRKKAVWVLQKQHARIANRRKDFLNKVAYRLIGRYDRIAIEDLRINNLVRNQHLAKSILDAGWGYLTQRLTHAAGSAHRVVRLVNPAYTSKTCSCCGALFEHLTLGDRWMECPCGLSMDRDENAARNILRLGQSLWGLSSAPAGFPQEAVGL</sequence>
<evidence type="ECO:0000256" key="6">
    <source>
        <dbReference type="ARBA" id="ARBA00023125"/>
    </source>
</evidence>
<dbReference type="InterPro" id="IPR001959">
    <property type="entry name" value="Transposase"/>
</dbReference>
<dbReference type="PANTHER" id="PTHR30405">
    <property type="entry name" value="TRANSPOSASE"/>
    <property type="match status" value="1"/>
</dbReference>
<dbReference type="EMBL" id="CP063845">
    <property type="protein sequence ID" value="UFP95629.1"/>
    <property type="molecule type" value="Genomic_DNA"/>
</dbReference>
<evidence type="ECO:0000256" key="7">
    <source>
        <dbReference type="ARBA" id="ARBA00023172"/>
    </source>
</evidence>
<evidence type="ECO:0000313" key="11">
    <source>
        <dbReference type="EMBL" id="UFP95629.1"/>
    </source>
</evidence>
<organism evidence="11 12">
    <name type="scientific">Gloeobacter morelensis MG652769</name>
    <dbReference type="NCBI Taxonomy" id="2781736"/>
    <lineage>
        <taxon>Bacteria</taxon>
        <taxon>Bacillati</taxon>
        <taxon>Cyanobacteriota</taxon>
        <taxon>Cyanophyceae</taxon>
        <taxon>Gloeobacterales</taxon>
        <taxon>Gloeobacteraceae</taxon>
        <taxon>Gloeobacter</taxon>
        <taxon>Gloeobacter morelensis</taxon>
    </lineage>
</organism>
<evidence type="ECO:0000259" key="9">
    <source>
        <dbReference type="Pfam" id="PF07282"/>
    </source>
</evidence>
<protein>
    <submittedName>
        <fullName evidence="11">Transposase</fullName>
    </submittedName>
</protein>
<feature type="domain" description="Cas12f1-like TNB" evidence="9">
    <location>
        <begin position="290"/>
        <end position="355"/>
    </location>
</feature>
<evidence type="ECO:0000259" key="8">
    <source>
        <dbReference type="Pfam" id="PF01385"/>
    </source>
</evidence>
<feature type="domain" description="Probable transposase IS891/IS1136/IS1341" evidence="8">
    <location>
        <begin position="165"/>
        <end position="278"/>
    </location>
</feature>
<evidence type="ECO:0000256" key="2">
    <source>
        <dbReference type="ARBA" id="ARBA00011044"/>
    </source>
</evidence>
<evidence type="ECO:0000259" key="10">
    <source>
        <dbReference type="Pfam" id="PF12323"/>
    </source>
</evidence>
<dbReference type="PANTHER" id="PTHR30405:SF11">
    <property type="entry name" value="RNA-GUIDED DNA ENDONUCLEASE RV2885C-RELATED"/>
    <property type="match status" value="1"/>
</dbReference>
<evidence type="ECO:0000256" key="4">
    <source>
        <dbReference type="ARBA" id="ARBA00022723"/>
    </source>
</evidence>
<dbReference type="Pfam" id="PF12323">
    <property type="entry name" value="HTH_OrfB_IS605"/>
    <property type="match status" value="1"/>
</dbReference>
<evidence type="ECO:0000256" key="5">
    <source>
        <dbReference type="ARBA" id="ARBA00022833"/>
    </source>
</evidence>
<keyword evidence="5" id="KW-0862">Zinc</keyword>
<accession>A0ABY3PPU1</accession>
<keyword evidence="7" id="KW-0233">DNA recombination</keyword>
<evidence type="ECO:0000256" key="3">
    <source>
        <dbReference type="ARBA" id="ARBA00022578"/>
    </source>
</evidence>
<keyword evidence="3" id="KW-0815">Transposition</keyword>
<dbReference type="Proteomes" id="UP001054846">
    <property type="component" value="Chromosome"/>
</dbReference>
<comment type="similarity">
    <text evidence="2">In the N-terminal section; belongs to the transposase 2 family.</text>
</comment>